<dbReference type="EC" id="2.4.1.17" evidence="3"/>
<dbReference type="CDD" id="cd03784">
    <property type="entry name" value="GT1_Gtf-like"/>
    <property type="match status" value="1"/>
</dbReference>
<comment type="catalytic activity">
    <reaction evidence="3">
        <text>glucuronate acceptor + UDP-alpha-D-glucuronate = acceptor beta-D-glucuronoside + UDP + H(+)</text>
        <dbReference type="Rhea" id="RHEA:21032"/>
        <dbReference type="ChEBI" id="CHEBI:15378"/>
        <dbReference type="ChEBI" id="CHEBI:58052"/>
        <dbReference type="ChEBI" id="CHEBI:58223"/>
        <dbReference type="ChEBI" id="CHEBI:132367"/>
        <dbReference type="ChEBI" id="CHEBI:132368"/>
        <dbReference type="EC" id="2.4.1.17"/>
    </reaction>
</comment>
<dbReference type="SUPFAM" id="SSF53756">
    <property type="entry name" value="UDP-Glycosyltransferase/glycogen phosphorylase"/>
    <property type="match status" value="1"/>
</dbReference>
<dbReference type="PANTHER" id="PTHR48049:SF132">
    <property type="entry name" value="GLYCOSYLTRANSFERASE"/>
    <property type="match status" value="1"/>
</dbReference>
<evidence type="ECO:0000313" key="5">
    <source>
        <dbReference type="Proteomes" id="UP000192578"/>
    </source>
</evidence>
<dbReference type="InterPro" id="IPR002213">
    <property type="entry name" value="UDP_glucos_trans"/>
</dbReference>
<dbReference type="GO" id="GO:0016020">
    <property type="term" value="C:membrane"/>
    <property type="evidence" value="ECO:0007669"/>
    <property type="project" value="UniProtKB-SubCell"/>
</dbReference>
<evidence type="ECO:0000256" key="1">
    <source>
        <dbReference type="ARBA" id="ARBA00022679"/>
    </source>
</evidence>
<dbReference type="InterPro" id="IPR050481">
    <property type="entry name" value="UDP-glycosyltransf_plant"/>
</dbReference>
<evidence type="ECO:0000313" key="4">
    <source>
        <dbReference type="EMBL" id="OQV25493.1"/>
    </source>
</evidence>
<evidence type="ECO:0000256" key="2">
    <source>
        <dbReference type="RuleBase" id="RU003718"/>
    </source>
</evidence>
<keyword evidence="2" id="KW-0328">Glycosyltransferase</keyword>
<comment type="similarity">
    <text evidence="2">Belongs to the UDP-glycosyltransferase family.</text>
</comment>
<dbReference type="Gene3D" id="3.40.50.2000">
    <property type="entry name" value="Glycogen Phosphorylase B"/>
    <property type="match status" value="2"/>
</dbReference>
<dbReference type="AlphaFoldDB" id="A0A1W0XDE3"/>
<accession>A0A1W0XDE3</accession>
<reference evidence="5" key="1">
    <citation type="submission" date="2017-01" db="EMBL/GenBank/DDBJ databases">
        <title>Comparative genomics of anhydrobiosis in the tardigrade Hypsibius dujardini.</title>
        <authorList>
            <person name="Yoshida Y."/>
            <person name="Koutsovoulos G."/>
            <person name="Laetsch D."/>
            <person name="Stevens L."/>
            <person name="Kumar S."/>
            <person name="Horikawa D."/>
            <person name="Ishino K."/>
            <person name="Komine S."/>
            <person name="Tomita M."/>
            <person name="Blaxter M."/>
            <person name="Arakawa K."/>
        </authorList>
    </citation>
    <scope>NUCLEOTIDE SEQUENCE [LARGE SCALE GENOMIC DNA]</scope>
    <source>
        <strain evidence="5">Z151</strain>
    </source>
</reference>
<dbReference type="GO" id="GO:0015020">
    <property type="term" value="F:glucuronosyltransferase activity"/>
    <property type="evidence" value="ECO:0007669"/>
    <property type="project" value="UniProtKB-EC"/>
</dbReference>
<keyword evidence="1 2" id="KW-0808">Transferase</keyword>
<sequence>MAGSAQKNIALLNFPHYGHIIPFLELGKKLSRYHVVDFLVSEARIPEIHARELLLTEPVVTGAGGSLRLVSLPDGLDLDQCNRTGDMQIFKLRLDRITAAFETFLDAHSPDVVIADLFLHGTAKLTHSKGITFYFFHTASARSALEIFAVKNDAGSDPRATRHIAMKSASAFSDGIIFNTAAELHPQALALVKACPVLQGKDLKLVGPIFSADAEKESESHVQFRVWLDDQEPGSVVYVSFGSLSVPLPKQIYQVGLALLSLGKPFILSLPAEHRTHLSQELHAEVSASLLTGRKFLITSWAPQKLILGHSALGVFVSHCGWNSTTEAMYEGVPIVGWPLFGDQSDNAEWFCDNGIGEKVEGTGRVSETTVPAADIAGIIRKVGDWDDAARRSYRINAAKWRDVLREAVGPTGSSTRDFADLVKFGAR</sequence>
<dbReference type="PANTHER" id="PTHR48049">
    <property type="entry name" value="GLYCOSYLTRANSFERASE"/>
    <property type="match status" value="1"/>
</dbReference>
<proteinExistence type="inferred from homology"/>
<organism evidence="4 5">
    <name type="scientific">Hypsibius exemplaris</name>
    <name type="common">Freshwater tardigrade</name>
    <dbReference type="NCBI Taxonomy" id="2072580"/>
    <lineage>
        <taxon>Eukaryota</taxon>
        <taxon>Metazoa</taxon>
        <taxon>Ecdysozoa</taxon>
        <taxon>Tardigrada</taxon>
        <taxon>Eutardigrada</taxon>
        <taxon>Parachela</taxon>
        <taxon>Hypsibioidea</taxon>
        <taxon>Hypsibiidae</taxon>
        <taxon>Hypsibius</taxon>
    </lineage>
</organism>
<dbReference type="PROSITE" id="PS00375">
    <property type="entry name" value="UDPGT"/>
    <property type="match status" value="1"/>
</dbReference>
<dbReference type="InterPro" id="IPR035595">
    <property type="entry name" value="UDP_glycos_trans_CS"/>
</dbReference>
<protein>
    <recommendedName>
        <fullName evidence="3">UDP-glucuronosyltransferase</fullName>
        <ecNumber evidence="3">2.4.1.17</ecNumber>
    </recommendedName>
</protein>
<dbReference type="Proteomes" id="UP000192578">
    <property type="component" value="Unassembled WGS sequence"/>
</dbReference>
<dbReference type="OrthoDB" id="5835829at2759"/>
<dbReference type="Pfam" id="PF00201">
    <property type="entry name" value="UDPGT"/>
    <property type="match status" value="1"/>
</dbReference>
<keyword evidence="5" id="KW-1185">Reference proteome</keyword>
<name>A0A1W0XDE3_HYPEX</name>
<gene>
    <name evidence="4" type="ORF">BV898_00434</name>
</gene>
<comment type="subcellular location">
    <subcellularLocation>
        <location evidence="3">Membrane</location>
        <topology evidence="3">Single-pass membrane protein</topology>
    </subcellularLocation>
</comment>
<dbReference type="EMBL" id="MTYJ01000002">
    <property type="protein sequence ID" value="OQV25493.1"/>
    <property type="molecule type" value="Genomic_DNA"/>
</dbReference>
<dbReference type="GO" id="GO:0035251">
    <property type="term" value="F:UDP-glucosyltransferase activity"/>
    <property type="evidence" value="ECO:0007669"/>
    <property type="project" value="InterPro"/>
</dbReference>
<comment type="caution">
    <text evidence="4">The sequence shown here is derived from an EMBL/GenBank/DDBJ whole genome shotgun (WGS) entry which is preliminary data.</text>
</comment>
<evidence type="ECO:0000256" key="3">
    <source>
        <dbReference type="RuleBase" id="RU362059"/>
    </source>
</evidence>